<dbReference type="EMBL" id="JAFCMP010000168">
    <property type="protein sequence ID" value="KAG5184377.1"/>
    <property type="molecule type" value="Genomic_DNA"/>
</dbReference>
<comment type="caution">
    <text evidence="1">The sequence shown here is derived from an EMBL/GenBank/DDBJ whole genome shotgun (WGS) entry which is preliminary data.</text>
</comment>
<dbReference type="AlphaFoldDB" id="A0A836CFX6"/>
<keyword evidence="2" id="KW-1185">Reference proteome</keyword>
<name>A0A836CFX6_9STRA</name>
<gene>
    <name evidence="1" type="ORF">JKP88DRAFT_277156</name>
</gene>
<organism evidence="1 2">
    <name type="scientific">Tribonema minus</name>
    <dbReference type="NCBI Taxonomy" id="303371"/>
    <lineage>
        <taxon>Eukaryota</taxon>
        <taxon>Sar</taxon>
        <taxon>Stramenopiles</taxon>
        <taxon>Ochrophyta</taxon>
        <taxon>PX clade</taxon>
        <taxon>Xanthophyceae</taxon>
        <taxon>Tribonematales</taxon>
        <taxon>Tribonemataceae</taxon>
        <taxon>Tribonema</taxon>
    </lineage>
</organism>
<accession>A0A836CFX6</accession>
<evidence type="ECO:0000313" key="1">
    <source>
        <dbReference type="EMBL" id="KAG5184377.1"/>
    </source>
</evidence>
<protein>
    <submittedName>
        <fullName evidence="1">Uncharacterized protein</fullName>
    </submittedName>
</protein>
<reference evidence="1" key="1">
    <citation type="submission" date="2021-02" db="EMBL/GenBank/DDBJ databases">
        <title>First Annotated Genome of the Yellow-green Alga Tribonema minus.</title>
        <authorList>
            <person name="Mahan K.M."/>
        </authorList>
    </citation>
    <scope>NUCLEOTIDE SEQUENCE</scope>
    <source>
        <strain evidence="1">UTEX B ZZ1240</strain>
    </source>
</reference>
<dbReference type="OrthoDB" id="53637at2759"/>
<dbReference type="Proteomes" id="UP000664859">
    <property type="component" value="Unassembled WGS sequence"/>
</dbReference>
<evidence type="ECO:0000313" key="2">
    <source>
        <dbReference type="Proteomes" id="UP000664859"/>
    </source>
</evidence>
<sequence length="86" mass="9301">MSPPPSPLPTQGGHVGGHVVPCVATLELRADGAVATRFQGRDLLSDFEFTAHAWPRACAIAFEARAFQGPRDPEPVLMRYKGRNCV</sequence>
<proteinExistence type="predicted"/>